<evidence type="ECO:0000313" key="3">
    <source>
        <dbReference type="Proteomes" id="UP000199423"/>
    </source>
</evidence>
<proteinExistence type="predicted"/>
<protein>
    <recommendedName>
        <fullName evidence="4">Lipoprotein</fullName>
    </recommendedName>
</protein>
<organism evidence="2 3">
    <name type="scientific">Hyphomicrobium facile</name>
    <dbReference type="NCBI Taxonomy" id="51670"/>
    <lineage>
        <taxon>Bacteria</taxon>
        <taxon>Pseudomonadati</taxon>
        <taxon>Pseudomonadota</taxon>
        <taxon>Alphaproteobacteria</taxon>
        <taxon>Hyphomicrobiales</taxon>
        <taxon>Hyphomicrobiaceae</taxon>
        <taxon>Hyphomicrobium</taxon>
    </lineage>
</organism>
<dbReference type="Proteomes" id="UP000199423">
    <property type="component" value="Unassembled WGS sequence"/>
</dbReference>
<dbReference type="EMBL" id="FPCH01000001">
    <property type="protein sequence ID" value="SFV27500.1"/>
    <property type="molecule type" value="Genomic_DNA"/>
</dbReference>
<name>A0A1I7MYK5_9HYPH</name>
<dbReference type="AlphaFoldDB" id="A0A1I7MYK5"/>
<feature type="compositionally biased region" description="Low complexity" evidence="1">
    <location>
        <begin position="219"/>
        <end position="234"/>
    </location>
</feature>
<gene>
    <name evidence="2" type="ORF">SAMN04488557_0775</name>
</gene>
<accession>A0A1I7MYK5</accession>
<sequence length="355" mass="36133">MTTFWFARARERRTRLGVIGPVLLAAVATMGLGGCESASNMLSGGGNTPQASLTLPPATPAAAQMAKIQIAPVIGSPDNVARDLQSQLASSIGHNGVQVATAANATSEYVVRGYIVAAREKTKAKISYIWDITDQAGKRVHRITGEEVIAGAGKDPWSAVTPPVVQSIADKTSKQIASWLATSASIPVAANTKPPSAGTPPTTVASNDAGPAPSPSYPTAPNTPIAPTTGSITTSGPITAIVPMVTGAPGDGSSTLTTAIQRELTKNGLALSNVSNAQAYKVEGKVAMGQSKDGKQPIQIDWNVIDPTGKKLGTVSQKNEVPQGSLDGSWGKTADAAAAAAAQGIIKLLPAKSTD</sequence>
<evidence type="ECO:0008006" key="4">
    <source>
        <dbReference type="Google" id="ProtNLM"/>
    </source>
</evidence>
<evidence type="ECO:0000256" key="1">
    <source>
        <dbReference type="SAM" id="MobiDB-lite"/>
    </source>
</evidence>
<reference evidence="3" key="1">
    <citation type="submission" date="2016-10" db="EMBL/GenBank/DDBJ databases">
        <authorList>
            <person name="Varghese N."/>
            <person name="Submissions S."/>
        </authorList>
    </citation>
    <scope>NUCLEOTIDE SEQUENCE [LARGE SCALE GENOMIC DNA]</scope>
    <source>
        <strain evidence="3">DSM 1565</strain>
    </source>
</reference>
<keyword evidence="3" id="KW-1185">Reference proteome</keyword>
<dbReference type="STRING" id="51670.SAMN04488557_0775"/>
<feature type="region of interest" description="Disordered" evidence="1">
    <location>
        <begin position="190"/>
        <end position="234"/>
    </location>
</feature>
<evidence type="ECO:0000313" key="2">
    <source>
        <dbReference type="EMBL" id="SFV27500.1"/>
    </source>
</evidence>